<feature type="compositionally biased region" description="Low complexity" evidence="2">
    <location>
        <begin position="462"/>
        <end position="477"/>
    </location>
</feature>
<feature type="compositionally biased region" description="Basic residues" evidence="2">
    <location>
        <begin position="48"/>
        <end position="60"/>
    </location>
</feature>
<dbReference type="InterPro" id="IPR013783">
    <property type="entry name" value="Ig-like_fold"/>
</dbReference>
<feature type="compositionally biased region" description="Polar residues" evidence="2">
    <location>
        <begin position="450"/>
        <end position="461"/>
    </location>
</feature>
<dbReference type="InterPro" id="IPR036116">
    <property type="entry name" value="FN3_sf"/>
</dbReference>
<dbReference type="SUPFAM" id="SSF49265">
    <property type="entry name" value="Fibronectin type III"/>
    <property type="match status" value="1"/>
</dbReference>
<evidence type="ECO:0000313" key="5">
    <source>
        <dbReference type="Proteomes" id="UP000762676"/>
    </source>
</evidence>
<keyword evidence="5" id="KW-1185">Reference proteome</keyword>
<reference evidence="4 5" key="1">
    <citation type="journal article" date="2021" name="Elife">
        <title>Chloroplast acquisition without the gene transfer in kleptoplastic sea slugs, Plakobranchus ocellatus.</title>
        <authorList>
            <person name="Maeda T."/>
            <person name="Takahashi S."/>
            <person name="Yoshida T."/>
            <person name="Shimamura S."/>
            <person name="Takaki Y."/>
            <person name="Nagai Y."/>
            <person name="Toyoda A."/>
            <person name="Suzuki Y."/>
            <person name="Arimoto A."/>
            <person name="Ishii H."/>
            <person name="Satoh N."/>
            <person name="Nishiyama T."/>
            <person name="Hasebe M."/>
            <person name="Maruyama T."/>
            <person name="Minagawa J."/>
            <person name="Obokata J."/>
            <person name="Shigenobu S."/>
        </authorList>
    </citation>
    <scope>NUCLEOTIDE SEQUENCE [LARGE SCALE GENOMIC DNA]</scope>
</reference>
<dbReference type="SMART" id="SM00060">
    <property type="entry name" value="FN3"/>
    <property type="match status" value="1"/>
</dbReference>
<dbReference type="PANTHER" id="PTHR13817:SF73">
    <property type="entry name" value="FIBRONECTIN TYPE-III DOMAIN-CONTAINING PROTEIN"/>
    <property type="match status" value="1"/>
</dbReference>
<dbReference type="InterPro" id="IPR050964">
    <property type="entry name" value="Striated_Muscle_Regulatory"/>
</dbReference>
<dbReference type="GO" id="GO:0016301">
    <property type="term" value="F:kinase activity"/>
    <property type="evidence" value="ECO:0007669"/>
    <property type="project" value="UniProtKB-KW"/>
</dbReference>
<dbReference type="AlphaFoldDB" id="A0AAV4HTX8"/>
<evidence type="ECO:0000259" key="3">
    <source>
        <dbReference type="PROSITE" id="PS50853"/>
    </source>
</evidence>
<feature type="compositionally biased region" description="Polar residues" evidence="2">
    <location>
        <begin position="534"/>
        <end position="544"/>
    </location>
</feature>
<feature type="region of interest" description="Disordered" evidence="2">
    <location>
        <begin position="253"/>
        <end position="369"/>
    </location>
</feature>
<protein>
    <submittedName>
        <fullName evidence="4">Myosin light chain kinase, smooth muscle</fullName>
    </submittedName>
</protein>
<evidence type="ECO:0000313" key="4">
    <source>
        <dbReference type="EMBL" id="GFS00848.1"/>
    </source>
</evidence>
<organism evidence="4 5">
    <name type="scientific">Elysia marginata</name>
    <dbReference type="NCBI Taxonomy" id="1093978"/>
    <lineage>
        <taxon>Eukaryota</taxon>
        <taxon>Metazoa</taxon>
        <taxon>Spiralia</taxon>
        <taxon>Lophotrochozoa</taxon>
        <taxon>Mollusca</taxon>
        <taxon>Gastropoda</taxon>
        <taxon>Heterobranchia</taxon>
        <taxon>Euthyneura</taxon>
        <taxon>Panpulmonata</taxon>
        <taxon>Sacoglossa</taxon>
        <taxon>Placobranchoidea</taxon>
        <taxon>Plakobranchidae</taxon>
        <taxon>Elysia</taxon>
    </lineage>
</organism>
<keyword evidence="4" id="KW-0808">Transferase</keyword>
<dbReference type="EMBL" id="BMAT01009188">
    <property type="protein sequence ID" value="GFS00848.1"/>
    <property type="molecule type" value="Genomic_DNA"/>
</dbReference>
<feature type="compositionally biased region" description="Basic and acidic residues" evidence="2">
    <location>
        <begin position="305"/>
        <end position="324"/>
    </location>
</feature>
<feature type="compositionally biased region" description="Polar residues" evidence="2">
    <location>
        <begin position="327"/>
        <end position="341"/>
    </location>
</feature>
<feature type="region of interest" description="Disordered" evidence="2">
    <location>
        <begin position="202"/>
        <end position="229"/>
    </location>
</feature>
<dbReference type="PROSITE" id="PS50853">
    <property type="entry name" value="FN3"/>
    <property type="match status" value="1"/>
</dbReference>
<dbReference type="Pfam" id="PF00041">
    <property type="entry name" value="fn3"/>
    <property type="match status" value="1"/>
</dbReference>
<dbReference type="PANTHER" id="PTHR13817">
    <property type="entry name" value="TITIN"/>
    <property type="match status" value="1"/>
</dbReference>
<feature type="compositionally biased region" description="Polar residues" evidence="2">
    <location>
        <begin position="382"/>
        <end position="400"/>
    </location>
</feature>
<feature type="region of interest" description="Disordered" evidence="2">
    <location>
        <begin position="1"/>
        <end position="62"/>
    </location>
</feature>
<keyword evidence="4" id="KW-0418">Kinase</keyword>
<feature type="domain" description="Fibronectin type-III" evidence="3">
    <location>
        <begin position="56"/>
        <end position="177"/>
    </location>
</feature>
<feature type="compositionally biased region" description="Polar residues" evidence="2">
    <location>
        <begin position="700"/>
        <end position="719"/>
    </location>
</feature>
<dbReference type="Gene3D" id="2.60.40.10">
    <property type="entry name" value="Immunoglobulins"/>
    <property type="match status" value="1"/>
</dbReference>
<dbReference type="Proteomes" id="UP000762676">
    <property type="component" value="Unassembled WGS sequence"/>
</dbReference>
<feature type="compositionally biased region" description="Low complexity" evidence="2">
    <location>
        <begin position="273"/>
        <end position="294"/>
    </location>
</feature>
<comment type="caution">
    <text evidence="4">The sequence shown here is derived from an EMBL/GenBank/DDBJ whole genome shotgun (WGS) entry which is preliminary data.</text>
</comment>
<keyword evidence="1" id="KW-0677">Repeat</keyword>
<proteinExistence type="predicted"/>
<evidence type="ECO:0000256" key="2">
    <source>
        <dbReference type="SAM" id="MobiDB-lite"/>
    </source>
</evidence>
<name>A0AAV4HTX8_9GAST</name>
<feature type="region of interest" description="Disordered" evidence="2">
    <location>
        <begin position="692"/>
        <end position="722"/>
    </location>
</feature>
<sequence>MGANQSYDGRINCEGTKGVNTPKNPENLQQQTPRDSNKHHKVAETSGKRHKAKPGPPHKPRVTEIAHDSITLSWQPPRCNPANTYGGSSAILAYTVEMCTFCAGKSKGSHGGAEGNGSGAKPKPGTWTVLTKACQAASYSAKELEPDTTYAFRVRAENLYGVGKPSIPSDPTTTRMYETTRDSLVISTSAGLPKISLSPAPYEQALSSPTHSSSSPSPPASQDNSGHRLRRRHSFNVHLDGGAVNKIANHSDVVLSSPDSPPSVNPSFKMSQSHSCHASLSPESSSSASSLLPSGFSPKHRYSDRRRGGAREDGTADRAHRLYERANNASHPSASLTSLCRKNSYGGRRGAPSSSSNSQGRKISLPILLPGTGTASLTKLRQSRTGLRSSVSDIHSNQGNTGSGLHEVMLVTVDRGSGKSHSTSTKIRRQSIGSVGSAEGSSTGKDRYSRASNGSGESEVTSSQISLEDSASSSEASRGFRADVSSNAFISGKDAKGFLGEGRCGSYNSLSLRSSRSNVTLSNSKDGSKDSLCDLTSSNHSSVGEGNADDVDNSSKNCPDYKLKDYEDDCKLNRINNNIDDSNGKQKMSTFLTQGDFERLENCDDIYKLKEQLKNFEITEENLRFHDLGQGLNCHKNHLSEETIENGSYYASLENPWEKDTSPSGLSERILAAPFCDDIKMALYARDLPDSPTLAVPANHANSTKNGKSSANRNLQSGPASYGEAGDFRTLRSVLQSSNMFVKAQRFSPDVVGVVVGDEGDTCRTLTRARLTTIADADEDEDPVRITTL</sequence>
<dbReference type="InterPro" id="IPR003961">
    <property type="entry name" value="FN3_dom"/>
</dbReference>
<feature type="compositionally biased region" description="Polar residues" evidence="2">
    <location>
        <begin position="18"/>
        <end position="34"/>
    </location>
</feature>
<evidence type="ECO:0000256" key="1">
    <source>
        <dbReference type="ARBA" id="ARBA00022737"/>
    </source>
</evidence>
<dbReference type="PRINTS" id="PR00014">
    <property type="entry name" value="FNTYPEIII"/>
</dbReference>
<dbReference type="CDD" id="cd00063">
    <property type="entry name" value="FN3"/>
    <property type="match status" value="1"/>
</dbReference>
<feature type="compositionally biased region" description="Low complexity" evidence="2">
    <location>
        <begin position="515"/>
        <end position="524"/>
    </location>
</feature>
<gene>
    <name evidence="4" type="ORF">ElyMa_004566000</name>
</gene>
<feature type="compositionally biased region" description="Polar residues" evidence="2">
    <location>
        <begin position="352"/>
        <end position="361"/>
    </location>
</feature>
<feature type="compositionally biased region" description="Polar residues" evidence="2">
    <location>
        <begin position="419"/>
        <end position="443"/>
    </location>
</feature>
<accession>A0AAV4HTX8</accession>
<feature type="region of interest" description="Disordered" evidence="2">
    <location>
        <begin position="515"/>
        <end position="556"/>
    </location>
</feature>
<feature type="region of interest" description="Disordered" evidence="2">
    <location>
        <begin position="382"/>
        <end position="478"/>
    </location>
</feature>